<organism evidence="1 3">
    <name type="scientific">Medicago truncatula</name>
    <name type="common">Barrel medic</name>
    <name type="synonym">Medicago tribuloides</name>
    <dbReference type="NCBI Taxonomy" id="3880"/>
    <lineage>
        <taxon>Eukaryota</taxon>
        <taxon>Viridiplantae</taxon>
        <taxon>Streptophyta</taxon>
        <taxon>Embryophyta</taxon>
        <taxon>Tracheophyta</taxon>
        <taxon>Spermatophyta</taxon>
        <taxon>Magnoliopsida</taxon>
        <taxon>eudicotyledons</taxon>
        <taxon>Gunneridae</taxon>
        <taxon>Pentapetalae</taxon>
        <taxon>rosids</taxon>
        <taxon>fabids</taxon>
        <taxon>Fabales</taxon>
        <taxon>Fabaceae</taxon>
        <taxon>Papilionoideae</taxon>
        <taxon>50 kb inversion clade</taxon>
        <taxon>NPAAA clade</taxon>
        <taxon>Hologalegina</taxon>
        <taxon>IRL clade</taxon>
        <taxon>Trifolieae</taxon>
        <taxon>Medicago</taxon>
    </lineage>
</organism>
<dbReference type="AlphaFoldDB" id="A0A072USV9"/>
<reference evidence="1 3" key="1">
    <citation type="journal article" date="2011" name="Nature">
        <title>The Medicago genome provides insight into the evolution of rhizobial symbioses.</title>
        <authorList>
            <person name="Young N.D."/>
            <person name="Debelle F."/>
            <person name="Oldroyd G.E."/>
            <person name="Geurts R."/>
            <person name="Cannon S.B."/>
            <person name="Udvardi M.K."/>
            <person name="Benedito V.A."/>
            <person name="Mayer K.F."/>
            <person name="Gouzy J."/>
            <person name="Schoof H."/>
            <person name="Van de Peer Y."/>
            <person name="Proost S."/>
            <person name="Cook D.R."/>
            <person name="Meyers B.C."/>
            <person name="Spannagl M."/>
            <person name="Cheung F."/>
            <person name="De Mita S."/>
            <person name="Krishnakumar V."/>
            <person name="Gundlach H."/>
            <person name="Zhou S."/>
            <person name="Mudge J."/>
            <person name="Bharti A.K."/>
            <person name="Murray J.D."/>
            <person name="Naoumkina M.A."/>
            <person name="Rosen B."/>
            <person name="Silverstein K.A."/>
            <person name="Tang H."/>
            <person name="Rombauts S."/>
            <person name="Zhao P.X."/>
            <person name="Zhou P."/>
            <person name="Barbe V."/>
            <person name="Bardou P."/>
            <person name="Bechner M."/>
            <person name="Bellec A."/>
            <person name="Berger A."/>
            <person name="Berges H."/>
            <person name="Bidwell S."/>
            <person name="Bisseling T."/>
            <person name="Choisne N."/>
            <person name="Couloux A."/>
            <person name="Denny R."/>
            <person name="Deshpande S."/>
            <person name="Dai X."/>
            <person name="Doyle J.J."/>
            <person name="Dudez A.M."/>
            <person name="Farmer A.D."/>
            <person name="Fouteau S."/>
            <person name="Franken C."/>
            <person name="Gibelin C."/>
            <person name="Gish J."/>
            <person name="Goldstein S."/>
            <person name="Gonzalez A.J."/>
            <person name="Green P.J."/>
            <person name="Hallab A."/>
            <person name="Hartog M."/>
            <person name="Hua A."/>
            <person name="Humphray S.J."/>
            <person name="Jeong D.H."/>
            <person name="Jing Y."/>
            <person name="Jocker A."/>
            <person name="Kenton S.M."/>
            <person name="Kim D.J."/>
            <person name="Klee K."/>
            <person name="Lai H."/>
            <person name="Lang C."/>
            <person name="Lin S."/>
            <person name="Macmil S.L."/>
            <person name="Magdelenat G."/>
            <person name="Matthews L."/>
            <person name="McCorrison J."/>
            <person name="Monaghan E.L."/>
            <person name="Mun J.H."/>
            <person name="Najar F.Z."/>
            <person name="Nicholson C."/>
            <person name="Noirot C."/>
            <person name="O'Bleness M."/>
            <person name="Paule C.R."/>
            <person name="Poulain J."/>
            <person name="Prion F."/>
            <person name="Qin B."/>
            <person name="Qu C."/>
            <person name="Retzel E.F."/>
            <person name="Riddle C."/>
            <person name="Sallet E."/>
            <person name="Samain S."/>
            <person name="Samson N."/>
            <person name="Sanders I."/>
            <person name="Saurat O."/>
            <person name="Scarpelli C."/>
            <person name="Schiex T."/>
            <person name="Segurens B."/>
            <person name="Severin A.J."/>
            <person name="Sherrier D.J."/>
            <person name="Shi R."/>
            <person name="Sims S."/>
            <person name="Singer S.R."/>
            <person name="Sinharoy S."/>
            <person name="Sterck L."/>
            <person name="Viollet A."/>
            <person name="Wang B.B."/>
            <person name="Wang K."/>
            <person name="Wang M."/>
            <person name="Wang X."/>
            <person name="Warfsmann J."/>
            <person name="Weissenbach J."/>
            <person name="White D.D."/>
            <person name="White J.D."/>
            <person name="Wiley G.B."/>
            <person name="Wincker P."/>
            <person name="Xing Y."/>
            <person name="Yang L."/>
            <person name="Yao Z."/>
            <person name="Ying F."/>
            <person name="Zhai J."/>
            <person name="Zhou L."/>
            <person name="Zuber A."/>
            <person name="Denarie J."/>
            <person name="Dixon R.A."/>
            <person name="May G.D."/>
            <person name="Schwartz D.C."/>
            <person name="Rogers J."/>
            <person name="Quetier F."/>
            <person name="Town C.D."/>
            <person name="Roe B.A."/>
        </authorList>
    </citation>
    <scope>NUCLEOTIDE SEQUENCE [LARGE SCALE GENOMIC DNA]</scope>
    <source>
        <strain evidence="1">A17</strain>
        <strain evidence="2 3">cv. Jemalong A17</strain>
    </source>
</reference>
<proteinExistence type="predicted"/>
<evidence type="ECO:0000313" key="2">
    <source>
        <dbReference type="EnsemblPlants" id="KEH32874"/>
    </source>
</evidence>
<dbReference type="EMBL" id="CM001219">
    <property type="protein sequence ID" value="KEH32874.1"/>
    <property type="molecule type" value="Genomic_DNA"/>
</dbReference>
<dbReference type="EnsemblPlants" id="KEH32874">
    <property type="protein sequence ID" value="KEH32874"/>
    <property type="gene ID" value="MTR_3g009450"/>
</dbReference>
<dbReference type="PaxDb" id="3880-AES61456"/>
<dbReference type="Proteomes" id="UP000002051">
    <property type="component" value="Chromosome 3"/>
</dbReference>
<gene>
    <name evidence="1" type="ordered locus">MTR_3g009450</name>
</gene>
<reference evidence="1 3" key="2">
    <citation type="journal article" date="2014" name="BMC Genomics">
        <title>An improved genome release (version Mt4.0) for the model legume Medicago truncatula.</title>
        <authorList>
            <person name="Tang H."/>
            <person name="Krishnakumar V."/>
            <person name="Bidwell S."/>
            <person name="Rosen B."/>
            <person name="Chan A."/>
            <person name="Zhou S."/>
            <person name="Gentzbittel L."/>
            <person name="Childs K.L."/>
            <person name="Yandell M."/>
            <person name="Gundlach H."/>
            <person name="Mayer K.F."/>
            <person name="Schwartz D.C."/>
            <person name="Town C.D."/>
        </authorList>
    </citation>
    <scope>GENOME REANNOTATION</scope>
    <source>
        <strain evidence="1">A17</strain>
        <strain evidence="2 3">cv. Jemalong A17</strain>
    </source>
</reference>
<accession>A0A072USV9</accession>
<reference evidence="2" key="3">
    <citation type="submission" date="2015-04" db="UniProtKB">
        <authorList>
            <consortium name="EnsemblPlants"/>
        </authorList>
    </citation>
    <scope>IDENTIFICATION</scope>
    <source>
        <strain evidence="2">cv. Jemalong A17</strain>
    </source>
</reference>
<sequence>MTTISHPVTYQSPKTLEPPLLIFFNTCKLPIRRATIPSRRAHSTTLNNINHNNSLNNIYNTNSLNNIYNNNNVGISPQQLNDKAFQGISPQQLNDKAFQGISPQQLNDKAFQGISPQQLNDKAFQGISPQQLNDKAFQGISPQQLNDKAFQGISPQQLNDKAFQGISPQQLNDIAFQGISPQQIPNHEGLNLSSRATKSHEILNNAVCQALAREARASTRHGELGPSQTPKVKLTAQKHRILQALCPHSPRRVNLLAMASCEMQLARRTTPAREASDDLHHSLWRGSSLGRRAMNNSTARLQFFSKIHPNPLF</sequence>
<name>A0A072USV9_MEDTR</name>
<keyword evidence="3" id="KW-1185">Reference proteome</keyword>
<evidence type="ECO:0000313" key="3">
    <source>
        <dbReference type="Proteomes" id="UP000002051"/>
    </source>
</evidence>
<protein>
    <submittedName>
        <fullName evidence="1">BIR protein, putative</fullName>
    </submittedName>
</protein>
<dbReference type="HOGENOM" id="CLU_889558_0_0_1"/>
<evidence type="ECO:0000313" key="1">
    <source>
        <dbReference type="EMBL" id="KEH32874.1"/>
    </source>
</evidence>